<gene>
    <name evidence="9" type="ORF">F511_35875</name>
</gene>
<dbReference type="InterPro" id="IPR058922">
    <property type="entry name" value="WHD_DRP"/>
</dbReference>
<dbReference type="GO" id="GO:0006952">
    <property type="term" value="P:defense response"/>
    <property type="evidence" value="ECO:0007669"/>
    <property type="project" value="UniProtKB-KW"/>
</dbReference>
<dbReference type="Gene3D" id="1.10.8.430">
    <property type="entry name" value="Helical domain of apoptotic protease-activating factors"/>
    <property type="match status" value="1"/>
</dbReference>
<dbReference type="OrthoDB" id="910662at2759"/>
<dbReference type="AlphaFoldDB" id="A0A2Z7BMC9"/>
<dbReference type="InterPro" id="IPR042197">
    <property type="entry name" value="Apaf_helical"/>
</dbReference>
<evidence type="ECO:0000256" key="5">
    <source>
        <dbReference type="ARBA" id="ARBA00022821"/>
    </source>
</evidence>
<protein>
    <submittedName>
        <fullName evidence="9">Uncharacterized protein</fullName>
    </submittedName>
</protein>
<feature type="domain" description="NB-ARC" evidence="7">
    <location>
        <begin position="147"/>
        <end position="238"/>
    </location>
</feature>
<dbReference type="GO" id="GO:0043531">
    <property type="term" value="F:ADP binding"/>
    <property type="evidence" value="ECO:0007669"/>
    <property type="project" value="InterPro"/>
</dbReference>
<dbReference type="FunFam" id="1.10.10.10:FF:000322">
    <property type="entry name" value="Probable disease resistance protein At1g63360"/>
    <property type="match status" value="1"/>
</dbReference>
<name>A0A2Z7BMC9_9LAMI</name>
<dbReference type="Pfam" id="PF00931">
    <property type="entry name" value="NB-ARC"/>
    <property type="match status" value="1"/>
</dbReference>
<dbReference type="SUPFAM" id="SSF52058">
    <property type="entry name" value="L domain-like"/>
    <property type="match status" value="1"/>
</dbReference>
<evidence type="ECO:0000256" key="2">
    <source>
        <dbReference type="ARBA" id="ARBA00022614"/>
    </source>
</evidence>
<keyword evidence="4" id="KW-0547">Nucleotide-binding</keyword>
<evidence type="ECO:0000256" key="4">
    <source>
        <dbReference type="ARBA" id="ARBA00022741"/>
    </source>
</evidence>
<keyword evidence="2" id="KW-0433">Leucine-rich repeat</keyword>
<reference evidence="9 10" key="1">
    <citation type="journal article" date="2015" name="Proc. Natl. Acad. Sci. U.S.A.">
        <title>The resurrection genome of Boea hygrometrica: A blueprint for survival of dehydration.</title>
        <authorList>
            <person name="Xiao L."/>
            <person name="Yang G."/>
            <person name="Zhang L."/>
            <person name="Yang X."/>
            <person name="Zhao S."/>
            <person name="Ji Z."/>
            <person name="Zhou Q."/>
            <person name="Hu M."/>
            <person name="Wang Y."/>
            <person name="Chen M."/>
            <person name="Xu Y."/>
            <person name="Jin H."/>
            <person name="Xiao X."/>
            <person name="Hu G."/>
            <person name="Bao F."/>
            <person name="Hu Y."/>
            <person name="Wan P."/>
            <person name="Li L."/>
            <person name="Deng X."/>
            <person name="Kuang T."/>
            <person name="Xiang C."/>
            <person name="Zhu J.K."/>
            <person name="Oliver M.J."/>
            <person name="He Y."/>
        </authorList>
    </citation>
    <scope>NUCLEOTIDE SEQUENCE [LARGE SCALE GENOMIC DNA]</scope>
    <source>
        <strain evidence="10">cv. XS01</strain>
    </source>
</reference>
<evidence type="ECO:0000259" key="7">
    <source>
        <dbReference type="Pfam" id="PF00931"/>
    </source>
</evidence>
<dbReference type="Pfam" id="PF23559">
    <property type="entry name" value="WHD_DRP"/>
    <property type="match status" value="1"/>
</dbReference>
<sequence>MAAYAALVSLMHTSEQILHPSHHWLRMNRKQIESLLQKVRLLQEFLEDYSHRGHQEMAGLESQLAAAAYAAEDIIESHVLDQILARSTGSEAKSSTSFSEYIQKSIEEMEDLIETKVMRIKATIRDFDEDQSFVDFLPAASSIDQSKHETVSDDELGELLYKSLSGVKYLIVMDDMWCTKAWDEIRPFFPPNCNGSRIMITTRLSNVADNLSTCRPFELSFLDDDRSWDLLREKVFGERVYPPEFEKLGKTIAKNCGGLPLAIVVIGGLLAKSKKTTDFWEHVAKNLYSIINSGDNENCLKILSLSYNNLPVHLKPCFLHMALAPEDTEFHVSLLVKLWVSEGFLKPIRSKSLEEAAYEYIIDLIDRNLIFVFKRGILGQIKSCSMHDLAWELCSREAQKLNFLRLIDVHNHDIPPDIQFCRRLNLRQAPLKPSRSVSYVLDFLGPTMIRSMLGEFGHTSFCATNLRLLRVLGVDGEVSSNEILKLVNIRFLSVDFERLSNSLLMFTSSISLFWNLQSLNIGVTSDQEIFLPPEIWNLPQLRHLVFDRFVLPDPPREDDKHDSLIMENLQTLAKVLYFRCTEEIVKRVPNLKELKVIYDRLPLPWDMQWPRLCLYNLVHLHKLESLACKVLHTISLKYLGFPLSLRKLALSGSRIPWEDMTVVGSLPNLEVLKLRFHACEGSEWCPVEGEFVRLKSLVISKTNLRYWRAERTHFPILEHLVLHYIHLKEIPQEFGELLTLRKIELFKCGQSTITSAEKILEEQESLGNENLQVIII</sequence>
<evidence type="ECO:0000256" key="6">
    <source>
        <dbReference type="ARBA" id="ARBA00022840"/>
    </source>
</evidence>
<feature type="domain" description="Disease resistance protein winged helix" evidence="8">
    <location>
        <begin position="325"/>
        <end position="393"/>
    </location>
</feature>
<organism evidence="9 10">
    <name type="scientific">Dorcoceras hygrometricum</name>
    <dbReference type="NCBI Taxonomy" id="472368"/>
    <lineage>
        <taxon>Eukaryota</taxon>
        <taxon>Viridiplantae</taxon>
        <taxon>Streptophyta</taxon>
        <taxon>Embryophyta</taxon>
        <taxon>Tracheophyta</taxon>
        <taxon>Spermatophyta</taxon>
        <taxon>Magnoliopsida</taxon>
        <taxon>eudicotyledons</taxon>
        <taxon>Gunneridae</taxon>
        <taxon>Pentapetalae</taxon>
        <taxon>asterids</taxon>
        <taxon>lamiids</taxon>
        <taxon>Lamiales</taxon>
        <taxon>Gesneriaceae</taxon>
        <taxon>Didymocarpoideae</taxon>
        <taxon>Trichosporeae</taxon>
        <taxon>Loxocarpinae</taxon>
        <taxon>Dorcoceras</taxon>
    </lineage>
</organism>
<dbReference type="PANTHER" id="PTHR15140">
    <property type="entry name" value="TUBULIN-SPECIFIC CHAPERONE E"/>
    <property type="match status" value="1"/>
</dbReference>
<dbReference type="PANTHER" id="PTHR15140:SF33">
    <property type="entry name" value="LATE BLIGHT RESISTANCE PROTEIN HOMOLOG R1A-3 ISOFORM X1"/>
    <property type="match status" value="1"/>
</dbReference>
<keyword evidence="6" id="KW-0067">ATP-binding</keyword>
<dbReference type="PRINTS" id="PR00364">
    <property type="entry name" value="DISEASERSIST"/>
</dbReference>
<dbReference type="FunFam" id="1.10.8.430:FF:000003">
    <property type="entry name" value="Probable disease resistance protein At5g66910"/>
    <property type="match status" value="1"/>
</dbReference>
<keyword evidence="10" id="KW-1185">Reference proteome</keyword>
<keyword evidence="3" id="KW-0677">Repeat</keyword>
<evidence type="ECO:0000259" key="8">
    <source>
        <dbReference type="Pfam" id="PF23559"/>
    </source>
</evidence>
<dbReference type="InterPro" id="IPR027417">
    <property type="entry name" value="P-loop_NTPase"/>
</dbReference>
<dbReference type="Gene3D" id="1.20.5.4130">
    <property type="match status" value="1"/>
</dbReference>
<accession>A0A2Z7BMC9</accession>
<proteinExistence type="inferred from homology"/>
<dbReference type="Gene3D" id="3.80.10.10">
    <property type="entry name" value="Ribonuclease Inhibitor"/>
    <property type="match status" value="1"/>
</dbReference>
<comment type="similarity">
    <text evidence="1">Belongs to the disease resistance NB-LRR family.</text>
</comment>
<dbReference type="GO" id="GO:0005524">
    <property type="term" value="F:ATP binding"/>
    <property type="evidence" value="ECO:0007669"/>
    <property type="project" value="UniProtKB-KW"/>
</dbReference>
<dbReference type="EMBL" id="KV004569">
    <property type="protein sequence ID" value="KZV35494.1"/>
    <property type="molecule type" value="Genomic_DNA"/>
</dbReference>
<evidence type="ECO:0000256" key="3">
    <source>
        <dbReference type="ARBA" id="ARBA00022737"/>
    </source>
</evidence>
<evidence type="ECO:0000256" key="1">
    <source>
        <dbReference type="ARBA" id="ARBA00008894"/>
    </source>
</evidence>
<dbReference type="Proteomes" id="UP000250235">
    <property type="component" value="Unassembled WGS sequence"/>
</dbReference>
<evidence type="ECO:0000313" key="10">
    <source>
        <dbReference type="Proteomes" id="UP000250235"/>
    </source>
</evidence>
<dbReference type="Gene3D" id="1.10.10.10">
    <property type="entry name" value="Winged helix-like DNA-binding domain superfamily/Winged helix DNA-binding domain"/>
    <property type="match status" value="1"/>
</dbReference>
<dbReference type="InterPro" id="IPR036388">
    <property type="entry name" value="WH-like_DNA-bd_sf"/>
</dbReference>
<dbReference type="InterPro" id="IPR002182">
    <property type="entry name" value="NB-ARC"/>
</dbReference>
<dbReference type="InterPro" id="IPR032675">
    <property type="entry name" value="LRR_dom_sf"/>
</dbReference>
<dbReference type="SUPFAM" id="SSF52540">
    <property type="entry name" value="P-loop containing nucleoside triphosphate hydrolases"/>
    <property type="match status" value="1"/>
</dbReference>
<keyword evidence="5" id="KW-0611">Plant defense</keyword>
<evidence type="ECO:0000313" key="9">
    <source>
        <dbReference type="EMBL" id="KZV35494.1"/>
    </source>
</evidence>